<dbReference type="GO" id="GO:0030313">
    <property type="term" value="C:cell envelope"/>
    <property type="evidence" value="ECO:0007669"/>
    <property type="project" value="UniProtKB-SubCell"/>
</dbReference>
<keyword evidence="9" id="KW-1185">Reference proteome</keyword>
<dbReference type="Pfam" id="PF25876">
    <property type="entry name" value="HH_MFP_RND"/>
    <property type="match status" value="1"/>
</dbReference>
<dbReference type="PATRIC" id="fig|267850.7.peg.2930"/>
<feature type="domain" description="Multidrug resistance protein MdtA-like barrel-sandwich hybrid" evidence="5">
    <location>
        <begin position="65"/>
        <end position="206"/>
    </location>
</feature>
<dbReference type="GO" id="GO:0046677">
    <property type="term" value="P:response to antibiotic"/>
    <property type="evidence" value="ECO:0007669"/>
    <property type="project" value="TreeGrafter"/>
</dbReference>
<evidence type="ECO:0000259" key="7">
    <source>
        <dbReference type="Pfam" id="PF25967"/>
    </source>
</evidence>
<dbReference type="GO" id="GO:0022857">
    <property type="term" value="F:transmembrane transporter activity"/>
    <property type="evidence" value="ECO:0007669"/>
    <property type="project" value="InterPro"/>
</dbReference>
<dbReference type="InterPro" id="IPR058627">
    <property type="entry name" value="MdtA-like_C"/>
</dbReference>
<dbReference type="Gene3D" id="1.10.287.470">
    <property type="entry name" value="Helix hairpin bin"/>
    <property type="match status" value="1"/>
</dbReference>
<dbReference type="Pfam" id="PF25917">
    <property type="entry name" value="BSH_RND"/>
    <property type="match status" value="1"/>
</dbReference>
<organism evidence="8 9">
    <name type="scientific">Nitrincola lacisaponensis</name>
    <dbReference type="NCBI Taxonomy" id="267850"/>
    <lineage>
        <taxon>Bacteria</taxon>
        <taxon>Pseudomonadati</taxon>
        <taxon>Pseudomonadota</taxon>
        <taxon>Gammaproteobacteria</taxon>
        <taxon>Oceanospirillales</taxon>
        <taxon>Oceanospirillaceae</taxon>
        <taxon>Nitrincola</taxon>
    </lineage>
</organism>
<feature type="signal peptide" evidence="3">
    <location>
        <begin position="1"/>
        <end position="25"/>
    </location>
</feature>
<reference evidence="8 9" key="1">
    <citation type="journal article" date="2005" name="Int. J. Syst. Evol. Microbiol.">
        <title>Nitrincola lacisaponensis gen. nov., sp. nov., a novel alkaliphilic bacterium isolated from an alkaline, saline lake.</title>
        <authorList>
            <person name="Dimitriu P.A."/>
            <person name="Shukla S.K."/>
            <person name="Conradt J."/>
            <person name="Marquez M.C."/>
            <person name="Ventosa A."/>
            <person name="Maglia A."/>
            <person name="Peyton B.M."/>
            <person name="Pinkart H.C."/>
            <person name="Mormile M.R."/>
        </authorList>
    </citation>
    <scope>NUCLEOTIDE SEQUENCE [LARGE SCALE GENOMIC DNA]</scope>
    <source>
        <strain evidence="8 9">4CA</strain>
    </source>
</reference>
<dbReference type="Proteomes" id="UP000027318">
    <property type="component" value="Unassembled WGS sequence"/>
</dbReference>
<sequence length="374" mass="40359">MRRLIKGSRSLLSVMLLVLLAGCQAEEEVAHAAAAPPAAPVRVVTVEVQEVTLSEEYAARVRGSREIEVRARVSGVLEERLYTEGQRVEQGTPLFRIDPEVYQIELQRAVAERANARAELNQANREWQRISTLYEQNAVSQRDRDNALSARELAEARLALAEAGVAAAELNLSYTQVEAPLSGITGLESLPEGSLIERGTLLTRITQQDPVHVRFSLPEKDAAIQQVARSNGARQAHLMLPDGEAYTLEGQIDFTDSSIDPRTGSVSARAVFPNPDGVLVPGQFVRVRVMMQTLPAAFVIPAEAVGQGPQGPQVFVVEAGQARVRQVELGPVTPDGQVILSGLSTGDRLVISGQIMLGEGAPVTVLNSDSHEES</sequence>
<dbReference type="Gene3D" id="2.40.30.170">
    <property type="match status" value="1"/>
</dbReference>
<evidence type="ECO:0000256" key="2">
    <source>
        <dbReference type="ARBA" id="ARBA00009477"/>
    </source>
</evidence>
<evidence type="ECO:0000259" key="5">
    <source>
        <dbReference type="Pfam" id="PF25917"/>
    </source>
</evidence>
<dbReference type="SUPFAM" id="SSF111369">
    <property type="entry name" value="HlyD-like secretion proteins"/>
    <property type="match status" value="1"/>
</dbReference>
<evidence type="ECO:0000313" key="8">
    <source>
        <dbReference type="EMBL" id="KDE38524.1"/>
    </source>
</evidence>
<evidence type="ECO:0000259" key="4">
    <source>
        <dbReference type="Pfam" id="PF25876"/>
    </source>
</evidence>
<evidence type="ECO:0000256" key="1">
    <source>
        <dbReference type="ARBA" id="ARBA00004519"/>
    </source>
</evidence>
<evidence type="ECO:0000256" key="3">
    <source>
        <dbReference type="SAM" id="SignalP"/>
    </source>
</evidence>
<evidence type="ECO:0000313" key="9">
    <source>
        <dbReference type="Proteomes" id="UP000027318"/>
    </source>
</evidence>
<dbReference type="STRING" id="267850.ADINL_2979"/>
<dbReference type="InterPro" id="IPR058626">
    <property type="entry name" value="MdtA-like_b-barrel"/>
</dbReference>
<comment type="subcellular location">
    <subcellularLocation>
        <location evidence="1">Cell inner membrane</location>
        <topology evidence="1">Lipid-anchor</topology>
    </subcellularLocation>
</comment>
<dbReference type="InterPro" id="IPR006143">
    <property type="entry name" value="RND_pump_MFP"/>
</dbReference>
<dbReference type="Pfam" id="PF25944">
    <property type="entry name" value="Beta-barrel_RND"/>
    <property type="match status" value="1"/>
</dbReference>
<accession>A0A063XYF8</accession>
<dbReference type="PROSITE" id="PS51257">
    <property type="entry name" value="PROKAR_LIPOPROTEIN"/>
    <property type="match status" value="1"/>
</dbReference>
<dbReference type="OrthoDB" id="9800613at2"/>
<comment type="similarity">
    <text evidence="2">Belongs to the membrane fusion protein (MFP) (TC 8.A.1) family.</text>
</comment>
<proteinExistence type="inferred from homology"/>
<name>A0A063XYF8_9GAMM</name>
<keyword evidence="3" id="KW-0732">Signal</keyword>
<dbReference type="InterPro" id="IPR058625">
    <property type="entry name" value="MdtA-like_BSH"/>
</dbReference>
<dbReference type="Gene3D" id="2.40.420.20">
    <property type="match status" value="1"/>
</dbReference>
<feature type="domain" description="Multidrug resistance protein MdtA-like C-terminal permuted SH3" evidence="7">
    <location>
        <begin position="297"/>
        <end position="353"/>
    </location>
</feature>
<dbReference type="NCBIfam" id="TIGR01730">
    <property type="entry name" value="RND_mfp"/>
    <property type="match status" value="1"/>
</dbReference>
<feature type="chain" id="PRO_5001620258" evidence="3">
    <location>
        <begin position="26"/>
        <end position="374"/>
    </location>
</feature>
<dbReference type="Pfam" id="PF25967">
    <property type="entry name" value="RND-MFP_C"/>
    <property type="match status" value="1"/>
</dbReference>
<feature type="domain" description="Multidrug resistance protein MdtA-like beta-barrel" evidence="6">
    <location>
        <begin position="210"/>
        <end position="291"/>
    </location>
</feature>
<protein>
    <submittedName>
        <fullName evidence="8">Putative Co/Zn/Cd efflux system membrane fusion protein</fullName>
    </submittedName>
</protein>
<dbReference type="PANTHER" id="PTHR30158">
    <property type="entry name" value="ACRA/E-RELATED COMPONENT OF DRUG EFFLUX TRANSPORTER"/>
    <property type="match status" value="1"/>
</dbReference>
<feature type="domain" description="Multidrug resistance protein MdtA-like alpha-helical hairpin" evidence="4">
    <location>
        <begin position="106"/>
        <end position="175"/>
    </location>
</feature>
<dbReference type="EMBL" id="JMSZ01000042">
    <property type="protein sequence ID" value="KDE38524.1"/>
    <property type="molecule type" value="Genomic_DNA"/>
</dbReference>
<gene>
    <name evidence="8" type="ORF">ADINL_2979</name>
</gene>
<comment type="caution">
    <text evidence="8">The sequence shown here is derived from an EMBL/GenBank/DDBJ whole genome shotgun (WGS) entry which is preliminary data.</text>
</comment>
<dbReference type="AlphaFoldDB" id="A0A063XYF8"/>
<dbReference type="InterPro" id="IPR058624">
    <property type="entry name" value="MdtA-like_HH"/>
</dbReference>
<evidence type="ECO:0000259" key="6">
    <source>
        <dbReference type="Pfam" id="PF25944"/>
    </source>
</evidence>
<dbReference type="GO" id="GO:0005886">
    <property type="term" value="C:plasma membrane"/>
    <property type="evidence" value="ECO:0007669"/>
    <property type="project" value="TreeGrafter"/>
</dbReference>
<dbReference type="Gene3D" id="2.40.50.100">
    <property type="match status" value="1"/>
</dbReference>
<dbReference type="RefSeq" id="WP_036549839.1">
    <property type="nucleotide sequence ID" value="NZ_JMSZ01000042.1"/>
</dbReference>